<comment type="similarity">
    <text evidence="1">Belongs to the LysR transcriptional regulatory family.</text>
</comment>
<evidence type="ECO:0000313" key="6">
    <source>
        <dbReference type="EMBL" id="MBY8821166.1"/>
    </source>
</evidence>
<evidence type="ECO:0000256" key="1">
    <source>
        <dbReference type="ARBA" id="ARBA00009437"/>
    </source>
</evidence>
<evidence type="ECO:0000256" key="2">
    <source>
        <dbReference type="ARBA" id="ARBA00023015"/>
    </source>
</evidence>
<dbReference type="Pfam" id="PF00126">
    <property type="entry name" value="HTH_1"/>
    <property type="match status" value="1"/>
</dbReference>
<dbReference type="SUPFAM" id="SSF53850">
    <property type="entry name" value="Periplasmic binding protein-like II"/>
    <property type="match status" value="1"/>
</dbReference>
<keyword evidence="4" id="KW-0804">Transcription</keyword>
<proteinExistence type="inferred from homology"/>
<gene>
    <name evidence="6" type="ORF">K7G82_02620</name>
</gene>
<dbReference type="Gene3D" id="1.10.10.10">
    <property type="entry name" value="Winged helix-like DNA-binding domain superfamily/Winged helix DNA-binding domain"/>
    <property type="match status" value="1"/>
</dbReference>
<keyword evidence="2" id="KW-0805">Transcription regulation</keyword>
<name>A0ABS7PIN9_9SPHN</name>
<sequence length="304" mass="33151">MLTADDLELFAAIGSSPSLAAAARALGVTPPAVSQRLTLIERRLGLKLVERDGKGLRITADGELLLDRSNDILTRLSVLREELAERRGGASGELRLVAPFGFGRRHIAPLVARYHAHRQDVRVDLTLSDRPGLGIASASDILIRIGESRDSDQLATVIAPNRRLLCAAPAYLRKHGAPADPSVLREHRCIALRENDEDVTLWRFKGPKGEQASVRITPCLSSNDGEVTKALALDGLGITVRSEWDVADDLAAGRLVRLMPDWGLPDADITALLGRRGARSARIDDFLELLRQSLRPVPWRAVTD</sequence>
<feature type="domain" description="HTH lysR-type" evidence="5">
    <location>
        <begin position="2"/>
        <end position="59"/>
    </location>
</feature>
<reference evidence="6 7" key="1">
    <citation type="submission" date="2021-08" db="EMBL/GenBank/DDBJ databases">
        <authorList>
            <person name="Tuo L."/>
        </authorList>
    </citation>
    <scope>NUCLEOTIDE SEQUENCE [LARGE SCALE GENOMIC DNA]</scope>
    <source>
        <strain evidence="6 7">JCM 31229</strain>
    </source>
</reference>
<dbReference type="InterPro" id="IPR036390">
    <property type="entry name" value="WH_DNA-bd_sf"/>
</dbReference>
<dbReference type="PANTHER" id="PTHR30537">
    <property type="entry name" value="HTH-TYPE TRANSCRIPTIONAL REGULATOR"/>
    <property type="match status" value="1"/>
</dbReference>
<dbReference type="PANTHER" id="PTHR30537:SF5">
    <property type="entry name" value="HTH-TYPE TRANSCRIPTIONAL ACTIVATOR TTDR-RELATED"/>
    <property type="match status" value="1"/>
</dbReference>
<dbReference type="InterPro" id="IPR036388">
    <property type="entry name" value="WH-like_DNA-bd_sf"/>
</dbReference>
<comment type="caution">
    <text evidence="6">The sequence shown here is derived from an EMBL/GenBank/DDBJ whole genome shotgun (WGS) entry which is preliminary data.</text>
</comment>
<evidence type="ECO:0000259" key="5">
    <source>
        <dbReference type="PROSITE" id="PS50931"/>
    </source>
</evidence>
<keyword evidence="7" id="KW-1185">Reference proteome</keyword>
<dbReference type="Pfam" id="PF03466">
    <property type="entry name" value="LysR_substrate"/>
    <property type="match status" value="1"/>
</dbReference>
<accession>A0ABS7PIN9</accession>
<dbReference type="Gene3D" id="3.40.190.290">
    <property type="match status" value="1"/>
</dbReference>
<keyword evidence="3" id="KW-0238">DNA-binding</keyword>
<dbReference type="InterPro" id="IPR005119">
    <property type="entry name" value="LysR_subst-bd"/>
</dbReference>
<dbReference type="PROSITE" id="PS50931">
    <property type="entry name" value="HTH_LYSR"/>
    <property type="match status" value="1"/>
</dbReference>
<dbReference type="EMBL" id="JAINVV010000001">
    <property type="protein sequence ID" value="MBY8821166.1"/>
    <property type="molecule type" value="Genomic_DNA"/>
</dbReference>
<dbReference type="Proteomes" id="UP000706039">
    <property type="component" value="Unassembled WGS sequence"/>
</dbReference>
<organism evidence="6 7">
    <name type="scientific">Sphingomonas colocasiae</name>
    <dbReference type="NCBI Taxonomy" id="1848973"/>
    <lineage>
        <taxon>Bacteria</taxon>
        <taxon>Pseudomonadati</taxon>
        <taxon>Pseudomonadota</taxon>
        <taxon>Alphaproteobacteria</taxon>
        <taxon>Sphingomonadales</taxon>
        <taxon>Sphingomonadaceae</taxon>
        <taxon>Sphingomonas</taxon>
    </lineage>
</organism>
<dbReference type="SUPFAM" id="SSF46785">
    <property type="entry name" value="Winged helix' DNA-binding domain"/>
    <property type="match status" value="1"/>
</dbReference>
<dbReference type="InterPro" id="IPR058163">
    <property type="entry name" value="LysR-type_TF_proteobact-type"/>
</dbReference>
<protein>
    <submittedName>
        <fullName evidence="6">LysR family transcriptional regulator</fullName>
    </submittedName>
</protein>
<dbReference type="RefSeq" id="WP_222988248.1">
    <property type="nucleotide sequence ID" value="NZ_JAINVV010000001.1"/>
</dbReference>
<evidence type="ECO:0000256" key="3">
    <source>
        <dbReference type="ARBA" id="ARBA00023125"/>
    </source>
</evidence>
<evidence type="ECO:0000313" key="7">
    <source>
        <dbReference type="Proteomes" id="UP000706039"/>
    </source>
</evidence>
<dbReference type="InterPro" id="IPR000847">
    <property type="entry name" value="LysR_HTH_N"/>
</dbReference>
<evidence type="ECO:0000256" key="4">
    <source>
        <dbReference type="ARBA" id="ARBA00023163"/>
    </source>
</evidence>